<protein>
    <recommendedName>
        <fullName evidence="3">Cupin domain-containing protein</fullName>
    </recommendedName>
</protein>
<dbReference type="SUPFAM" id="SSF51182">
    <property type="entry name" value="RmlC-like cupins"/>
    <property type="match status" value="1"/>
</dbReference>
<organism evidence="1 2">
    <name type="scientific">Desulfofustis glycolicus DSM 9705</name>
    <dbReference type="NCBI Taxonomy" id="1121409"/>
    <lineage>
        <taxon>Bacteria</taxon>
        <taxon>Pseudomonadati</taxon>
        <taxon>Thermodesulfobacteriota</taxon>
        <taxon>Desulfobulbia</taxon>
        <taxon>Desulfobulbales</taxon>
        <taxon>Desulfocapsaceae</taxon>
        <taxon>Desulfofustis</taxon>
    </lineage>
</organism>
<dbReference type="Proteomes" id="UP000184139">
    <property type="component" value="Unassembled WGS sequence"/>
</dbReference>
<name>A0A1M5X5K8_9BACT</name>
<dbReference type="InterPro" id="IPR011051">
    <property type="entry name" value="RmlC_Cupin_sf"/>
</dbReference>
<reference evidence="1 2" key="1">
    <citation type="submission" date="2016-11" db="EMBL/GenBank/DDBJ databases">
        <authorList>
            <person name="Jaros S."/>
            <person name="Januszkiewicz K."/>
            <person name="Wedrychowicz H."/>
        </authorList>
    </citation>
    <scope>NUCLEOTIDE SEQUENCE [LARGE SCALE GENOMIC DNA]</scope>
    <source>
        <strain evidence="1 2">DSM 9705</strain>
    </source>
</reference>
<dbReference type="InterPro" id="IPR014710">
    <property type="entry name" value="RmlC-like_jellyroll"/>
</dbReference>
<dbReference type="RefSeq" id="WP_073377027.1">
    <property type="nucleotide sequence ID" value="NZ_FQXS01000017.1"/>
</dbReference>
<evidence type="ECO:0000313" key="1">
    <source>
        <dbReference type="EMBL" id="SHH95097.1"/>
    </source>
</evidence>
<evidence type="ECO:0008006" key="3">
    <source>
        <dbReference type="Google" id="ProtNLM"/>
    </source>
</evidence>
<proteinExistence type="predicted"/>
<dbReference type="EMBL" id="FQXS01000017">
    <property type="protein sequence ID" value="SHH95097.1"/>
    <property type="molecule type" value="Genomic_DNA"/>
</dbReference>
<gene>
    <name evidence="1" type="ORF">SAMN02745124_02783</name>
</gene>
<dbReference type="AlphaFoldDB" id="A0A1M5X5K8"/>
<dbReference type="Gene3D" id="2.60.120.10">
    <property type="entry name" value="Jelly Rolls"/>
    <property type="match status" value="1"/>
</dbReference>
<evidence type="ECO:0000313" key="2">
    <source>
        <dbReference type="Proteomes" id="UP000184139"/>
    </source>
</evidence>
<keyword evidence="2" id="KW-1185">Reference proteome</keyword>
<accession>A0A1M5X5K8</accession>
<dbReference type="STRING" id="1121409.SAMN02745124_02783"/>
<sequence>MKVIQLDETNEFTPGAMKRFFLVEDSPHFKIINFNLDAGVTFPIHSHDLDGELSIQVIDGSGFFLGDNGVELPAKQGDILVSQIREPHGVRAVERMRIVVTIAPPI</sequence>
<dbReference type="OrthoDB" id="9796319at2"/>